<dbReference type="PROSITE" id="PS50157">
    <property type="entry name" value="ZINC_FINGER_C2H2_2"/>
    <property type="match status" value="1"/>
</dbReference>
<organism evidence="4 5">
    <name type="scientific">Wickerhamomyces ciferrii (strain ATCC 14091 / BCRC 22168 / CBS 111 / JCM 3599 / NBRC 0793 / NRRL Y-1031 F-60-10)</name>
    <name type="common">Yeast</name>
    <name type="synonym">Pichia ciferrii</name>
    <dbReference type="NCBI Taxonomy" id="1206466"/>
    <lineage>
        <taxon>Eukaryota</taxon>
        <taxon>Fungi</taxon>
        <taxon>Dikarya</taxon>
        <taxon>Ascomycota</taxon>
        <taxon>Saccharomycotina</taxon>
        <taxon>Saccharomycetes</taxon>
        <taxon>Phaffomycetales</taxon>
        <taxon>Wickerhamomycetaceae</taxon>
        <taxon>Wickerhamomyces</taxon>
    </lineage>
</organism>
<dbReference type="STRING" id="1206466.K0KPY8"/>
<keyword evidence="1" id="KW-0863">Zinc-finger</keyword>
<evidence type="ECO:0000256" key="1">
    <source>
        <dbReference type="PROSITE-ProRule" id="PRU00042"/>
    </source>
</evidence>
<evidence type="ECO:0000313" key="5">
    <source>
        <dbReference type="Proteomes" id="UP000009328"/>
    </source>
</evidence>
<dbReference type="Pfam" id="PF00096">
    <property type="entry name" value="zf-C2H2"/>
    <property type="match status" value="2"/>
</dbReference>
<dbReference type="InParanoid" id="K0KPY8"/>
<feature type="domain" description="C2H2-type" evidence="3">
    <location>
        <begin position="430"/>
        <end position="460"/>
    </location>
</feature>
<evidence type="ECO:0000256" key="2">
    <source>
        <dbReference type="SAM" id="MobiDB-lite"/>
    </source>
</evidence>
<dbReference type="Gene3D" id="3.30.160.60">
    <property type="entry name" value="Classic Zinc Finger"/>
    <property type="match status" value="2"/>
</dbReference>
<feature type="compositionally biased region" description="Polar residues" evidence="2">
    <location>
        <begin position="244"/>
        <end position="266"/>
    </location>
</feature>
<keyword evidence="1" id="KW-0862">Zinc</keyword>
<dbReference type="Proteomes" id="UP000009328">
    <property type="component" value="Unassembled WGS sequence"/>
</dbReference>
<dbReference type="EMBL" id="CAIF01000112">
    <property type="protein sequence ID" value="CCH44227.1"/>
    <property type="molecule type" value="Genomic_DNA"/>
</dbReference>
<gene>
    <name evidence="4" type="ORF">BN7_3786</name>
</gene>
<dbReference type="HOGENOM" id="CLU_566453_0_0_1"/>
<feature type="region of interest" description="Disordered" evidence="2">
    <location>
        <begin position="244"/>
        <end position="270"/>
    </location>
</feature>
<evidence type="ECO:0000313" key="4">
    <source>
        <dbReference type="EMBL" id="CCH44227.1"/>
    </source>
</evidence>
<comment type="caution">
    <text evidence="4">The sequence shown here is derived from an EMBL/GenBank/DDBJ whole genome shotgun (WGS) entry which is preliminary data.</text>
</comment>
<dbReference type="InterPro" id="IPR013087">
    <property type="entry name" value="Znf_C2H2_type"/>
</dbReference>
<protein>
    <submittedName>
        <fullName evidence="4">Zinc finger protein</fullName>
    </submittedName>
</protein>
<dbReference type="AlphaFoldDB" id="K0KPY8"/>
<feature type="region of interest" description="Disordered" evidence="2">
    <location>
        <begin position="1"/>
        <end position="25"/>
    </location>
</feature>
<dbReference type="InterPro" id="IPR036236">
    <property type="entry name" value="Znf_C2H2_sf"/>
</dbReference>
<name>K0KPY8_WICCF</name>
<sequence length="482" mass="54602">MNSIESFVTPSVTQIDSNNKNSIPESSLDLSEQQWIDTEDINLKLQYLVDSSRTNFEEYDSALDQEDIGSSPASLTSYESLLGDDESMATPSFSMDNGLPSPDILNNTNLNKYVPFHNNYHQQQQQQPHQMHTSQPHPLYLTNLPNGMNPSQPRNLNPFMLTPLGTPSGFELNESSGSKVSQYDMEQYRRVMQQTQDFSVADINSTGQIKADQLYSSFQGQFVSNEIYPQVITAEIPTNTTLGSAQSTITQPSSAGSLTNGDTPASSIPPLTASYSSLSSSNLSTPMSAKRKNILRKNRVKKPKTPKVIYDENSKPIAQQLQENREIWESIITKKKKGIYKCTHCTEIFKDLIDLAKHMDANKIARQHKCPFENCPWSIIGLPRRAEVRRHCAAQHAYVITFDTDKARNPNEQADGTPVPSEMHQVVEKYRCEFDNCDKSFKRKDALQRHEKLVHFNPESRFNKRMEKVQQNKLKKQQSAEI</sequence>
<dbReference type="SUPFAM" id="SSF57667">
    <property type="entry name" value="beta-beta-alpha zinc fingers"/>
    <property type="match status" value="1"/>
</dbReference>
<keyword evidence="5" id="KW-1185">Reference proteome</keyword>
<dbReference type="eggNOG" id="KOG1721">
    <property type="taxonomic scope" value="Eukaryota"/>
</dbReference>
<evidence type="ECO:0000259" key="3">
    <source>
        <dbReference type="PROSITE" id="PS50157"/>
    </source>
</evidence>
<accession>K0KPY8</accession>
<dbReference type="GO" id="GO:0008270">
    <property type="term" value="F:zinc ion binding"/>
    <property type="evidence" value="ECO:0007669"/>
    <property type="project" value="UniProtKB-KW"/>
</dbReference>
<dbReference type="SMART" id="SM00355">
    <property type="entry name" value="ZnF_C2H2"/>
    <property type="match status" value="3"/>
</dbReference>
<keyword evidence="1" id="KW-0479">Metal-binding</keyword>
<dbReference type="PROSITE" id="PS00028">
    <property type="entry name" value="ZINC_FINGER_C2H2_1"/>
    <property type="match status" value="1"/>
</dbReference>
<reference evidence="4 5" key="1">
    <citation type="journal article" date="2012" name="Eukaryot. Cell">
        <title>Draft genome sequence of Wickerhamomyces ciferrii NRRL Y-1031 F-60-10.</title>
        <authorList>
            <person name="Schneider J."/>
            <person name="Andrea H."/>
            <person name="Blom J."/>
            <person name="Jaenicke S."/>
            <person name="Ruckert C."/>
            <person name="Schorsch C."/>
            <person name="Szczepanowski R."/>
            <person name="Farwick M."/>
            <person name="Goesmann A."/>
            <person name="Puhler A."/>
            <person name="Schaffer S."/>
            <person name="Tauch A."/>
            <person name="Kohler T."/>
            <person name="Brinkrolf K."/>
        </authorList>
    </citation>
    <scope>NUCLEOTIDE SEQUENCE [LARGE SCALE GENOMIC DNA]</scope>
    <source>
        <strain evidence="5">ATCC 14091 / BCRC 22168 / CBS 111 / JCM 3599 / NBRC 0793 / NRRL Y-1031 F-60-10</strain>
    </source>
</reference>
<proteinExistence type="predicted"/>